<dbReference type="Proteomes" id="UP000264605">
    <property type="component" value="Chromosome"/>
</dbReference>
<evidence type="ECO:0000256" key="1">
    <source>
        <dbReference type="SAM" id="SignalP"/>
    </source>
</evidence>
<organism evidence="3 4">
    <name type="scientific">Pseudoalteromonas lipolytica</name>
    <dbReference type="NCBI Taxonomy" id="570156"/>
    <lineage>
        <taxon>Bacteria</taxon>
        <taxon>Pseudomonadati</taxon>
        <taxon>Pseudomonadota</taxon>
        <taxon>Gammaproteobacteria</taxon>
        <taxon>Alteromonadales</taxon>
        <taxon>Pseudoalteromonadaceae</taxon>
        <taxon>Pseudoalteromonas</taxon>
    </lineage>
</organism>
<protein>
    <submittedName>
        <fullName evidence="3">Flagellar biosynthesis protein FlgO</fullName>
    </submittedName>
</protein>
<reference evidence="3 4" key="1">
    <citation type="submission" date="2018-08" db="EMBL/GenBank/DDBJ databases">
        <title>Draft genome sequence of Pseudoalteromonas donghaensis HJ51.</title>
        <authorList>
            <person name="Oh J."/>
            <person name="Roh D."/>
        </authorList>
    </citation>
    <scope>NUCLEOTIDE SEQUENCE [LARGE SCALE GENOMIC DNA]</scope>
    <source>
        <strain evidence="3 4">HJ51</strain>
    </source>
</reference>
<dbReference type="EMBL" id="CP032090">
    <property type="protein sequence ID" value="AXV64594.1"/>
    <property type="molecule type" value="Genomic_DNA"/>
</dbReference>
<feature type="domain" description="FlgO" evidence="2">
    <location>
        <begin position="80"/>
        <end position="207"/>
    </location>
</feature>
<dbReference type="RefSeq" id="WP_118844075.1">
    <property type="nucleotide sequence ID" value="NZ_CP032090.1"/>
</dbReference>
<dbReference type="KEGG" id="pdj:D0907_04510"/>
<accession>A0AAD0RXV4</accession>
<dbReference type="PROSITE" id="PS51257">
    <property type="entry name" value="PROKAR_LIPOPROTEIN"/>
    <property type="match status" value="1"/>
</dbReference>
<evidence type="ECO:0000313" key="3">
    <source>
        <dbReference type="EMBL" id="AXV64594.1"/>
    </source>
</evidence>
<gene>
    <name evidence="3" type="ORF">D0907_04510</name>
</gene>
<sequence>MSKFKLVALTAAMTLSLSGCELLSQAPEPSNQTASNAPTNYDINTMMLLAQQQNESELQTNSRQFKPYQHYKTLGNYVEQMALDIADTMQQESELGIAVTSFVDLNESLQQSNQLGNQVAETLYHQLQKFGYGVIDFKTRDSVVIDKTGDFVFSRDINELTKRRIASHVLAGTLIYRPSGVEVNARVINLTTKQVVATSNKVIPYFVLQNESIQSATAQLN</sequence>
<proteinExistence type="predicted"/>
<evidence type="ECO:0000313" key="4">
    <source>
        <dbReference type="Proteomes" id="UP000264605"/>
    </source>
</evidence>
<dbReference type="Pfam" id="PF17680">
    <property type="entry name" value="FlgO"/>
    <property type="match status" value="1"/>
</dbReference>
<keyword evidence="3" id="KW-0282">Flagellum</keyword>
<evidence type="ECO:0000259" key="2">
    <source>
        <dbReference type="Pfam" id="PF17680"/>
    </source>
</evidence>
<keyword evidence="1" id="KW-0732">Signal</keyword>
<dbReference type="GeneID" id="99504713"/>
<dbReference type="AlphaFoldDB" id="A0AAD0RXV4"/>
<name>A0AAD0RXV4_9GAMM</name>
<keyword evidence="3" id="KW-0966">Cell projection</keyword>
<feature type="signal peptide" evidence="1">
    <location>
        <begin position="1"/>
        <end position="26"/>
    </location>
</feature>
<dbReference type="InterPro" id="IPR041215">
    <property type="entry name" value="FlgO_dom"/>
</dbReference>
<feature type="chain" id="PRO_5042213232" evidence="1">
    <location>
        <begin position="27"/>
        <end position="221"/>
    </location>
</feature>
<keyword evidence="3" id="KW-0969">Cilium</keyword>